<protein>
    <submittedName>
        <fullName evidence="1">Uncharacterized protein</fullName>
    </submittedName>
</protein>
<reference evidence="1 2" key="1">
    <citation type="submission" date="2019-07" db="EMBL/GenBank/DDBJ databases">
        <title>De Novo Assembly of kiwifruit Actinidia rufa.</title>
        <authorList>
            <person name="Sugita-Konishi S."/>
            <person name="Sato K."/>
            <person name="Mori E."/>
            <person name="Abe Y."/>
            <person name="Kisaki G."/>
            <person name="Hamano K."/>
            <person name="Suezawa K."/>
            <person name="Otani M."/>
            <person name="Fukuda T."/>
            <person name="Manabe T."/>
            <person name="Gomi K."/>
            <person name="Tabuchi M."/>
            <person name="Akimitsu K."/>
            <person name="Kataoka I."/>
        </authorList>
    </citation>
    <scope>NUCLEOTIDE SEQUENCE [LARGE SCALE GENOMIC DNA]</scope>
    <source>
        <strain evidence="2">cv. Fuchu</strain>
    </source>
</reference>
<evidence type="ECO:0000313" key="2">
    <source>
        <dbReference type="Proteomes" id="UP000585474"/>
    </source>
</evidence>
<evidence type="ECO:0000313" key="1">
    <source>
        <dbReference type="EMBL" id="GFZ19201.1"/>
    </source>
</evidence>
<dbReference type="AlphaFoldDB" id="A0A7J0H8A4"/>
<dbReference type="EMBL" id="BJWL01000027">
    <property type="protein sequence ID" value="GFZ19201.1"/>
    <property type="molecule type" value="Genomic_DNA"/>
</dbReference>
<keyword evidence="2" id="KW-1185">Reference proteome</keyword>
<name>A0A7J0H8A4_9ERIC</name>
<sequence>MFLTSIHQKNIGKLNQAIAPPCIASSGVQHHAPHALVDPYYHHLQYTSYQHSQNPNPNPYVLIDPIKALDYGLSPSGVDPGASASSLAHSHGGAYDPNVAYAHHLAAIYASGCYQDPNAVNALQNWAAEELRYYG</sequence>
<dbReference type="Proteomes" id="UP000585474">
    <property type="component" value="Unassembled WGS sequence"/>
</dbReference>
<proteinExistence type="predicted"/>
<organism evidence="1 2">
    <name type="scientific">Actinidia rufa</name>
    <dbReference type="NCBI Taxonomy" id="165716"/>
    <lineage>
        <taxon>Eukaryota</taxon>
        <taxon>Viridiplantae</taxon>
        <taxon>Streptophyta</taxon>
        <taxon>Embryophyta</taxon>
        <taxon>Tracheophyta</taxon>
        <taxon>Spermatophyta</taxon>
        <taxon>Magnoliopsida</taxon>
        <taxon>eudicotyledons</taxon>
        <taxon>Gunneridae</taxon>
        <taxon>Pentapetalae</taxon>
        <taxon>asterids</taxon>
        <taxon>Ericales</taxon>
        <taxon>Actinidiaceae</taxon>
        <taxon>Actinidia</taxon>
    </lineage>
</organism>
<accession>A0A7J0H8A4</accession>
<gene>
    <name evidence="1" type="ORF">Acr_27g0009400</name>
</gene>
<comment type="caution">
    <text evidence="1">The sequence shown here is derived from an EMBL/GenBank/DDBJ whole genome shotgun (WGS) entry which is preliminary data.</text>
</comment>